<evidence type="ECO:0000259" key="1">
    <source>
        <dbReference type="Pfam" id="PF05050"/>
    </source>
</evidence>
<protein>
    <submittedName>
        <fullName evidence="2">FkbM family methyltransferase</fullName>
    </submittedName>
</protein>
<dbReference type="GO" id="GO:0032259">
    <property type="term" value="P:methylation"/>
    <property type="evidence" value="ECO:0007669"/>
    <property type="project" value="UniProtKB-KW"/>
</dbReference>
<dbReference type="PANTHER" id="PTHR34203">
    <property type="entry name" value="METHYLTRANSFERASE, FKBM FAMILY PROTEIN"/>
    <property type="match status" value="1"/>
</dbReference>
<proteinExistence type="predicted"/>
<dbReference type="InterPro" id="IPR029063">
    <property type="entry name" value="SAM-dependent_MTases_sf"/>
</dbReference>
<gene>
    <name evidence="2" type="ORF">OLX77_07710</name>
</gene>
<dbReference type="EMBL" id="JAPHEH010000001">
    <property type="protein sequence ID" value="MDG4476041.1"/>
    <property type="molecule type" value="Genomic_DNA"/>
</dbReference>
<dbReference type="NCBIfam" id="TIGR01444">
    <property type="entry name" value="fkbM_fam"/>
    <property type="match status" value="1"/>
</dbReference>
<dbReference type="PANTHER" id="PTHR34203:SF15">
    <property type="entry name" value="SLL1173 PROTEIN"/>
    <property type="match status" value="1"/>
</dbReference>
<dbReference type="InterPro" id="IPR052514">
    <property type="entry name" value="SAM-dependent_MTase"/>
</dbReference>
<comment type="caution">
    <text evidence="2">The sequence shown here is derived from an EMBL/GenBank/DDBJ whole genome shotgun (WGS) entry which is preliminary data.</text>
</comment>
<dbReference type="Gene3D" id="3.40.50.150">
    <property type="entry name" value="Vaccinia Virus protein VP39"/>
    <property type="match status" value="1"/>
</dbReference>
<sequence>MRNLVSRLRFEMYRFWYKHIKNSVVQTEYMNCKILVRANEDVGLQILVGNYEKNDLLYLLSMIRDGDTFFDIGANIGLFSLLVAKKNCTVKVHSFEPIPINSCLFKASLCLNEIESVNLNQCCVGDFVGDIEFSLASDSAYSSIHDTGRFPEIKKIKAKITTLDEYLKMNDLTRIDIMKIDVEGAEKLVLDGARNILSNNLVKPRLVLMELFDKNFDLFGTSIDDVVNVMKLYKYKAFVIDGNDKSVFCPRHYNKIYNVFFELEGNDGVKKNYERHL</sequence>
<organism evidence="2 3">
    <name type="scientific">Thiovibrio frasassiensis</name>
    <dbReference type="NCBI Taxonomy" id="2984131"/>
    <lineage>
        <taxon>Bacteria</taxon>
        <taxon>Pseudomonadati</taxon>
        <taxon>Thermodesulfobacteriota</taxon>
        <taxon>Desulfobulbia</taxon>
        <taxon>Desulfobulbales</taxon>
        <taxon>Thiovibrionaceae</taxon>
        <taxon>Thiovibrio</taxon>
    </lineage>
</organism>
<dbReference type="SUPFAM" id="SSF53335">
    <property type="entry name" value="S-adenosyl-L-methionine-dependent methyltransferases"/>
    <property type="match status" value="1"/>
</dbReference>
<name>A0A9X4MF16_9BACT</name>
<reference evidence="2" key="1">
    <citation type="journal article" date="2022" name="bioRxiv">
        <title>Thiovibrio frasassiensisgen. nov., sp. nov., an autotrophic, elemental sulfur disproportionating bacterium isolated from sulfidic karst sediment, and proposal of Thiovibrionaceae fam. nov.</title>
        <authorList>
            <person name="Aronson H."/>
            <person name="Thomas C."/>
            <person name="Bhattacharyya M."/>
            <person name="Eckstein S."/>
            <person name="Jensen S."/>
            <person name="Barco R."/>
            <person name="Macalady J."/>
            <person name="Amend J."/>
        </authorList>
    </citation>
    <scope>NUCLEOTIDE SEQUENCE</scope>
    <source>
        <strain evidence="2">RS19-109</strain>
    </source>
</reference>
<keyword evidence="3" id="KW-1185">Reference proteome</keyword>
<keyword evidence="2" id="KW-0489">Methyltransferase</keyword>
<evidence type="ECO:0000313" key="3">
    <source>
        <dbReference type="Proteomes" id="UP001154240"/>
    </source>
</evidence>
<evidence type="ECO:0000313" key="2">
    <source>
        <dbReference type="EMBL" id="MDG4476041.1"/>
    </source>
</evidence>
<dbReference type="Proteomes" id="UP001154240">
    <property type="component" value="Unassembled WGS sequence"/>
</dbReference>
<dbReference type="InterPro" id="IPR006342">
    <property type="entry name" value="FkbM_mtfrase"/>
</dbReference>
<reference evidence="2" key="2">
    <citation type="submission" date="2022-10" db="EMBL/GenBank/DDBJ databases">
        <authorList>
            <person name="Aronson H.S."/>
        </authorList>
    </citation>
    <scope>NUCLEOTIDE SEQUENCE</scope>
    <source>
        <strain evidence="2">RS19-109</strain>
    </source>
</reference>
<dbReference type="Pfam" id="PF05050">
    <property type="entry name" value="Methyltransf_21"/>
    <property type="match status" value="1"/>
</dbReference>
<dbReference type="AlphaFoldDB" id="A0A9X4MF16"/>
<keyword evidence="2" id="KW-0808">Transferase</keyword>
<accession>A0A9X4MF16</accession>
<feature type="domain" description="Methyltransferase FkbM" evidence="1">
    <location>
        <begin position="71"/>
        <end position="236"/>
    </location>
</feature>
<dbReference type="GO" id="GO:0008168">
    <property type="term" value="F:methyltransferase activity"/>
    <property type="evidence" value="ECO:0007669"/>
    <property type="project" value="UniProtKB-KW"/>
</dbReference>
<dbReference type="RefSeq" id="WP_307633010.1">
    <property type="nucleotide sequence ID" value="NZ_JAPHEH010000001.1"/>
</dbReference>